<dbReference type="CDD" id="cd06223">
    <property type="entry name" value="PRTases_typeI"/>
    <property type="match status" value="1"/>
</dbReference>
<dbReference type="EMBL" id="UOYO01000047">
    <property type="protein sequence ID" value="VAY88133.1"/>
    <property type="molecule type" value="Genomic_DNA"/>
</dbReference>
<evidence type="ECO:0000256" key="1">
    <source>
        <dbReference type="ARBA" id="ARBA00008007"/>
    </source>
</evidence>
<keyword evidence="2" id="KW-0808">Transferase</keyword>
<organism evidence="2">
    <name type="scientific">hydrothermal vent metagenome</name>
    <dbReference type="NCBI Taxonomy" id="652676"/>
    <lineage>
        <taxon>unclassified sequences</taxon>
        <taxon>metagenomes</taxon>
        <taxon>ecological metagenomes</taxon>
    </lineage>
</organism>
<dbReference type="Gene3D" id="3.40.50.2020">
    <property type="match status" value="1"/>
</dbReference>
<sequence length="190" mass="22145">MRCLSCENLSWLLICKNCQNNLLKPSFYKRRLLDDFFIYSFYNYDEIKEFINSKYQFYGDKIFNILGSIAFQQFANNFEFTQVVTAIPIDDHTRHDFSQSAILAKHLKSKFITPVYGTLKATNIVKYAGKDLNFRQRNKRNLNYNGKTNLKIILVDDLVTTGLTILESKKALEQYQCEVLFALTLSDANV</sequence>
<dbReference type="InterPro" id="IPR051910">
    <property type="entry name" value="ComF/GntX_DNA_util-trans"/>
</dbReference>
<comment type="similarity">
    <text evidence="1">Belongs to the ComF/GntX family.</text>
</comment>
<dbReference type="GO" id="GO:0016757">
    <property type="term" value="F:glycosyltransferase activity"/>
    <property type="evidence" value="ECO:0007669"/>
    <property type="project" value="UniProtKB-KW"/>
</dbReference>
<accession>A0A3B1E9I1</accession>
<evidence type="ECO:0000313" key="2">
    <source>
        <dbReference type="EMBL" id="VAY88133.1"/>
    </source>
</evidence>
<dbReference type="InterPro" id="IPR000836">
    <property type="entry name" value="PRTase_dom"/>
</dbReference>
<reference evidence="2" key="1">
    <citation type="submission" date="2018-10" db="EMBL/GenBank/DDBJ databases">
        <authorList>
            <person name="Aoki K."/>
        </authorList>
    </citation>
    <scope>NUCLEOTIDE SEQUENCE</scope>
</reference>
<dbReference type="PANTHER" id="PTHR47505:SF1">
    <property type="entry name" value="DNA UTILIZATION PROTEIN YHGH"/>
    <property type="match status" value="1"/>
</dbReference>
<proteinExistence type="inferred from homology"/>
<name>A0A3B1E9I1_9ZZZZ</name>
<dbReference type="PANTHER" id="PTHR47505">
    <property type="entry name" value="DNA UTILIZATION PROTEIN YHGH"/>
    <property type="match status" value="1"/>
</dbReference>
<dbReference type="SUPFAM" id="SSF53271">
    <property type="entry name" value="PRTase-like"/>
    <property type="match status" value="1"/>
</dbReference>
<dbReference type="AlphaFoldDB" id="A0A3B1E9I1"/>
<keyword evidence="2" id="KW-0328">Glycosyltransferase</keyword>
<protein>
    <submittedName>
        <fullName evidence="2">Possible purine/pyrimidine phosphoribosyltransferase</fullName>
    </submittedName>
</protein>
<dbReference type="InterPro" id="IPR029057">
    <property type="entry name" value="PRTase-like"/>
</dbReference>
<gene>
    <name evidence="2" type="ORF">MNB_ARC-1_1313</name>
</gene>